<organism evidence="3 4">
    <name type="scientific">Gluconobacter kanchanaburiensis NBRC 103587</name>
    <dbReference type="NCBI Taxonomy" id="1307948"/>
    <lineage>
        <taxon>Bacteria</taxon>
        <taxon>Pseudomonadati</taxon>
        <taxon>Pseudomonadota</taxon>
        <taxon>Alphaproteobacteria</taxon>
        <taxon>Acetobacterales</taxon>
        <taxon>Acetobacteraceae</taxon>
        <taxon>Gluconobacter</taxon>
    </lineage>
</organism>
<sequence>MKKILALLLGGGLTLSMTACAGPYDGDRHHHRHHDHWRGMNGPSRSGPGMGSPNMNNGPGRQGSW</sequence>
<reference evidence="3 4" key="1">
    <citation type="submission" date="2019-07" db="EMBL/GenBank/DDBJ databases">
        <title>Whole genome shotgun sequence of Gluconobacter kanchanaburiensis NBRC 103587.</title>
        <authorList>
            <person name="Hosoyama A."/>
            <person name="Uohara A."/>
            <person name="Ohji S."/>
            <person name="Ichikawa N."/>
        </authorList>
    </citation>
    <scope>NUCLEOTIDE SEQUENCE [LARGE SCALE GENOMIC DNA]</scope>
    <source>
        <strain evidence="3 4">NBRC 103587</strain>
    </source>
</reference>
<evidence type="ECO:0000313" key="4">
    <source>
        <dbReference type="Proteomes" id="UP000321079"/>
    </source>
</evidence>
<proteinExistence type="predicted"/>
<keyword evidence="4" id="KW-1185">Reference proteome</keyword>
<keyword evidence="2" id="KW-0732">Signal</keyword>
<evidence type="ECO:0000256" key="2">
    <source>
        <dbReference type="SAM" id="SignalP"/>
    </source>
</evidence>
<feature type="chain" id="PRO_5021703354" description="Lipoprotein" evidence="2">
    <location>
        <begin position="22"/>
        <end position="65"/>
    </location>
</feature>
<dbReference type="RefSeq" id="WP_146860590.1">
    <property type="nucleotide sequence ID" value="NZ_BARK01000019.1"/>
</dbReference>
<gene>
    <name evidence="3" type="ORF">GKA01_13960</name>
</gene>
<feature type="signal peptide" evidence="2">
    <location>
        <begin position="1"/>
        <end position="21"/>
    </location>
</feature>
<dbReference type="PROSITE" id="PS51257">
    <property type="entry name" value="PROKAR_LIPOPROTEIN"/>
    <property type="match status" value="1"/>
</dbReference>
<accession>A0A511B702</accession>
<comment type="caution">
    <text evidence="3">The sequence shown here is derived from an EMBL/GenBank/DDBJ whole genome shotgun (WGS) entry which is preliminary data.</text>
</comment>
<protein>
    <recommendedName>
        <fullName evidence="5">Lipoprotein</fullName>
    </recommendedName>
</protein>
<feature type="region of interest" description="Disordered" evidence="1">
    <location>
        <begin position="28"/>
        <end position="65"/>
    </location>
</feature>
<feature type="compositionally biased region" description="Low complexity" evidence="1">
    <location>
        <begin position="39"/>
        <end position="59"/>
    </location>
</feature>
<name>A0A511B702_9PROT</name>
<evidence type="ECO:0000256" key="1">
    <source>
        <dbReference type="SAM" id="MobiDB-lite"/>
    </source>
</evidence>
<dbReference type="AlphaFoldDB" id="A0A511B702"/>
<dbReference type="EMBL" id="BJVA01000006">
    <property type="protein sequence ID" value="GEK96199.1"/>
    <property type="molecule type" value="Genomic_DNA"/>
</dbReference>
<evidence type="ECO:0008006" key="5">
    <source>
        <dbReference type="Google" id="ProtNLM"/>
    </source>
</evidence>
<dbReference type="Proteomes" id="UP000321079">
    <property type="component" value="Unassembled WGS sequence"/>
</dbReference>
<evidence type="ECO:0000313" key="3">
    <source>
        <dbReference type="EMBL" id="GEK96199.1"/>
    </source>
</evidence>